<evidence type="ECO:0000313" key="2">
    <source>
        <dbReference type="Proteomes" id="UP001596445"/>
    </source>
</evidence>
<dbReference type="AlphaFoldDB" id="A0ABD5W6C8"/>
<sequence>MDILKSKSSGAEQYIDKTIDQILKTNIHNYKETTMLHGVEYSNFENMVKAMNYYPLTNQIDHFAYYSMVQRTPYINPLIDYRLINLHLCIPPEYSLRNNIVHQAVSQVDQELASIPHPATNVSLTASWLTQYIGYLSSWAYREYILTNGSKNDAGWTYDIGDLLRNSETVNQLLTNTADIQQLGIVDEDELIECYNNHRSGEDHAKAIEIIVTLLSMNVDFAALSTGDNEITQNT</sequence>
<protein>
    <submittedName>
        <fullName evidence="1">Uncharacterized protein</fullName>
    </submittedName>
</protein>
<dbReference type="EMBL" id="JBHSZI010000001">
    <property type="protein sequence ID" value="MFC7058793.1"/>
    <property type="molecule type" value="Genomic_DNA"/>
</dbReference>
<reference evidence="1 2" key="1">
    <citation type="journal article" date="2019" name="Int. J. Syst. Evol. Microbiol.">
        <title>The Global Catalogue of Microorganisms (GCM) 10K type strain sequencing project: providing services to taxonomists for standard genome sequencing and annotation.</title>
        <authorList>
            <consortium name="The Broad Institute Genomics Platform"/>
            <consortium name="The Broad Institute Genome Sequencing Center for Infectious Disease"/>
            <person name="Wu L."/>
            <person name="Ma J."/>
        </authorList>
    </citation>
    <scope>NUCLEOTIDE SEQUENCE [LARGE SCALE GENOMIC DNA]</scope>
    <source>
        <strain evidence="1 2">JCM 30072</strain>
    </source>
</reference>
<accession>A0ABD5W6C8</accession>
<name>A0ABD5W6C8_9EURY</name>
<keyword evidence="2" id="KW-1185">Reference proteome</keyword>
<gene>
    <name evidence="1" type="ORF">ACFQQG_12150</name>
</gene>
<organism evidence="1 2">
    <name type="scientific">Halovenus salina</name>
    <dbReference type="NCBI Taxonomy" id="1510225"/>
    <lineage>
        <taxon>Archaea</taxon>
        <taxon>Methanobacteriati</taxon>
        <taxon>Methanobacteriota</taxon>
        <taxon>Stenosarchaea group</taxon>
        <taxon>Halobacteria</taxon>
        <taxon>Halobacteriales</taxon>
        <taxon>Haloarculaceae</taxon>
        <taxon>Halovenus</taxon>
    </lineage>
</organism>
<dbReference type="RefSeq" id="WP_382185717.1">
    <property type="nucleotide sequence ID" value="NZ_JBHSZI010000001.1"/>
</dbReference>
<dbReference type="Proteomes" id="UP001596445">
    <property type="component" value="Unassembled WGS sequence"/>
</dbReference>
<evidence type="ECO:0000313" key="1">
    <source>
        <dbReference type="EMBL" id="MFC7058793.1"/>
    </source>
</evidence>
<comment type="caution">
    <text evidence="1">The sequence shown here is derived from an EMBL/GenBank/DDBJ whole genome shotgun (WGS) entry which is preliminary data.</text>
</comment>
<proteinExistence type="predicted"/>